<dbReference type="Proteomes" id="UP001231189">
    <property type="component" value="Unassembled WGS sequence"/>
</dbReference>
<dbReference type="AlphaFoldDB" id="A0AAD8T7C7"/>
<accession>A0AAD8T7C7</accession>
<comment type="caution">
    <text evidence="3">The sequence shown here is derived from an EMBL/GenBank/DDBJ whole genome shotgun (WGS) entry which is preliminary data.</text>
</comment>
<dbReference type="PANTHER" id="PTHR33110:SF134">
    <property type="entry name" value="OS09G0565350 PROTEIN"/>
    <property type="match status" value="1"/>
</dbReference>
<dbReference type="InterPro" id="IPR005174">
    <property type="entry name" value="KIB1-4_b-propeller"/>
</dbReference>
<evidence type="ECO:0000259" key="2">
    <source>
        <dbReference type="Pfam" id="PF13966"/>
    </source>
</evidence>
<organism evidence="3 4">
    <name type="scientific">Lolium multiflorum</name>
    <name type="common">Italian ryegrass</name>
    <name type="synonym">Lolium perenne subsp. multiflorum</name>
    <dbReference type="NCBI Taxonomy" id="4521"/>
    <lineage>
        <taxon>Eukaryota</taxon>
        <taxon>Viridiplantae</taxon>
        <taxon>Streptophyta</taxon>
        <taxon>Embryophyta</taxon>
        <taxon>Tracheophyta</taxon>
        <taxon>Spermatophyta</taxon>
        <taxon>Magnoliopsida</taxon>
        <taxon>Liliopsida</taxon>
        <taxon>Poales</taxon>
        <taxon>Poaceae</taxon>
        <taxon>BOP clade</taxon>
        <taxon>Pooideae</taxon>
        <taxon>Poodae</taxon>
        <taxon>Poeae</taxon>
        <taxon>Poeae Chloroplast Group 2 (Poeae type)</taxon>
        <taxon>Loliodinae</taxon>
        <taxon>Loliinae</taxon>
        <taxon>Lolium</taxon>
    </lineage>
</organism>
<dbReference type="EMBL" id="JAUUTY010000003">
    <property type="protein sequence ID" value="KAK1670760.1"/>
    <property type="molecule type" value="Genomic_DNA"/>
</dbReference>
<gene>
    <name evidence="3" type="ORF">QYE76_058919</name>
</gene>
<dbReference type="PANTHER" id="PTHR33110">
    <property type="entry name" value="F-BOX/KELCH-REPEAT PROTEIN-RELATED"/>
    <property type="match status" value="1"/>
</dbReference>
<feature type="domain" description="Reverse transcriptase zinc-binding" evidence="2">
    <location>
        <begin position="179"/>
        <end position="262"/>
    </location>
</feature>
<evidence type="ECO:0000313" key="3">
    <source>
        <dbReference type="EMBL" id="KAK1670760.1"/>
    </source>
</evidence>
<protein>
    <recommendedName>
        <fullName evidence="5">Reverse transcriptase zinc-binding domain-containing protein</fullName>
    </recommendedName>
</protein>
<evidence type="ECO:0000313" key="4">
    <source>
        <dbReference type="Proteomes" id="UP001231189"/>
    </source>
</evidence>
<reference evidence="3" key="1">
    <citation type="submission" date="2023-07" db="EMBL/GenBank/DDBJ databases">
        <title>A chromosome-level genome assembly of Lolium multiflorum.</title>
        <authorList>
            <person name="Chen Y."/>
            <person name="Copetti D."/>
            <person name="Kolliker R."/>
            <person name="Studer B."/>
        </authorList>
    </citation>
    <scope>NUCLEOTIDE SEQUENCE</scope>
    <source>
        <strain evidence="3">02402/16</strain>
        <tissue evidence="3">Leaf</tissue>
    </source>
</reference>
<evidence type="ECO:0008006" key="5">
    <source>
        <dbReference type="Google" id="ProtNLM"/>
    </source>
</evidence>
<dbReference type="Pfam" id="PF13966">
    <property type="entry name" value="zf-RVT"/>
    <property type="match status" value="1"/>
</dbReference>
<name>A0AAD8T7C7_LOLMU</name>
<dbReference type="Pfam" id="PF03478">
    <property type="entry name" value="Beta-prop_KIB1-4"/>
    <property type="match status" value="1"/>
</dbReference>
<sequence length="355" mass="40933">MRSLNHYSFLVESRGELLWALIQVDIYRYPIRPKGEYLKYVVSFRLHVLEEETSTREKKTRWVKKDGRSLADRVLFLGTPNSFAIDASRLRDQEGGCAYFVIYNFNTLKPEKVEVWRCNLVSNKAEFVEQLPRRWDNERCTWHVPQPPSIAPIQRLVVGISLGSGADRRFIDYMRRASFCSREAYRMLSPPHPPDASACVAWSLRLPSKLKIFAYLDGIDRLSTRANLFHKSCAPSETCAVCDAVETSRHLFLECTTASHVWARLGVLVPSEQFSIWELPVPLGVATATWHFGVAAIMWSIWKTRNDLVFNGITTSPVFAIRRACDDIALWRWRILHLGRADVDSLRSYMLMRCD</sequence>
<feature type="domain" description="KIB1-4 beta-propeller" evidence="1">
    <location>
        <begin position="8"/>
        <end position="104"/>
    </location>
</feature>
<proteinExistence type="predicted"/>
<keyword evidence="4" id="KW-1185">Reference proteome</keyword>
<evidence type="ECO:0000259" key="1">
    <source>
        <dbReference type="Pfam" id="PF03478"/>
    </source>
</evidence>
<dbReference type="InterPro" id="IPR026960">
    <property type="entry name" value="RVT-Znf"/>
</dbReference>